<gene>
    <name evidence="2" type="ORF">D4741_12500</name>
</gene>
<proteinExistence type="predicted"/>
<accession>A0A3A3EJW7</accession>
<keyword evidence="1" id="KW-0812">Transmembrane</keyword>
<feature type="transmembrane region" description="Helical" evidence="1">
    <location>
        <begin position="36"/>
        <end position="60"/>
    </location>
</feature>
<organism evidence="2 3">
    <name type="scientific">Pseudoalteromonas gelatinilytica</name>
    <dbReference type="NCBI Taxonomy" id="1703256"/>
    <lineage>
        <taxon>Bacteria</taxon>
        <taxon>Pseudomonadati</taxon>
        <taxon>Pseudomonadota</taxon>
        <taxon>Gammaproteobacteria</taxon>
        <taxon>Alteromonadales</taxon>
        <taxon>Pseudoalteromonadaceae</taxon>
        <taxon>Pseudoalteromonas</taxon>
    </lineage>
</organism>
<evidence type="ECO:0000313" key="3">
    <source>
        <dbReference type="Proteomes" id="UP000265938"/>
    </source>
</evidence>
<feature type="transmembrane region" description="Helical" evidence="1">
    <location>
        <begin position="6"/>
        <end position="24"/>
    </location>
</feature>
<sequence>MNINATSVGQIIFINFLIMLYLTLRFAKGKSDNLPLVGLYTFLLSFLFFPASWLYCWYWSIKKPKLEVEL</sequence>
<comment type="caution">
    <text evidence="2">The sequence shown here is derived from an EMBL/GenBank/DDBJ whole genome shotgun (WGS) entry which is preliminary data.</text>
</comment>
<evidence type="ECO:0000256" key="1">
    <source>
        <dbReference type="SAM" id="Phobius"/>
    </source>
</evidence>
<evidence type="ECO:0000313" key="2">
    <source>
        <dbReference type="EMBL" id="RJF35781.1"/>
    </source>
</evidence>
<dbReference type="AlphaFoldDB" id="A0A3A3EJW7"/>
<dbReference type="EMBL" id="QYSE01000002">
    <property type="protein sequence ID" value="RJF35781.1"/>
    <property type="molecule type" value="Genomic_DNA"/>
</dbReference>
<protein>
    <submittedName>
        <fullName evidence="2">Uncharacterized protein</fullName>
    </submittedName>
</protein>
<keyword evidence="1" id="KW-0472">Membrane</keyword>
<name>A0A3A3EJW7_9GAMM</name>
<keyword evidence="1" id="KW-1133">Transmembrane helix</keyword>
<reference evidence="2 3" key="1">
    <citation type="submission" date="2018-09" db="EMBL/GenBank/DDBJ databases">
        <title>Identification of marine bacteria producing industrial enzymes.</title>
        <authorList>
            <person name="Cheng T.H."/>
            <person name="Saidin J."/>
            <person name="Muhd D.D."/>
            <person name="Isa M.N.M."/>
            <person name="Bakar M.F.A."/>
            <person name="Ismail N."/>
        </authorList>
    </citation>
    <scope>NUCLEOTIDE SEQUENCE [LARGE SCALE GENOMIC DNA]</scope>
    <source>
        <strain evidence="2 3">MNAD 1.6</strain>
    </source>
</reference>
<dbReference type="Proteomes" id="UP000265938">
    <property type="component" value="Unassembled WGS sequence"/>
</dbReference>